<organism evidence="2 3">
    <name type="scientific">Vigna mungo</name>
    <name type="common">Black gram</name>
    <name type="synonym">Phaseolus mungo</name>
    <dbReference type="NCBI Taxonomy" id="3915"/>
    <lineage>
        <taxon>Eukaryota</taxon>
        <taxon>Viridiplantae</taxon>
        <taxon>Streptophyta</taxon>
        <taxon>Embryophyta</taxon>
        <taxon>Tracheophyta</taxon>
        <taxon>Spermatophyta</taxon>
        <taxon>Magnoliopsida</taxon>
        <taxon>eudicotyledons</taxon>
        <taxon>Gunneridae</taxon>
        <taxon>Pentapetalae</taxon>
        <taxon>rosids</taxon>
        <taxon>fabids</taxon>
        <taxon>Fabales</taxon>
        <taxon>Fabaceae</taxon>
        <taxon>Papilionoideae</taxon>
        <taxon>50 kb inversion clade</taxon>
        <taxon>NPAAA clade</taxon>
        <taxon>indigoferoid/millettioid clade</taxon>
        <taxon>Phaseoleae</taxon>
        <taxon>Vigna</taxon>
    </lineage>
</organism>
<feature type="compositionally biased region" description="Pro residues" evidence="1">
    <location>
        <begin position="32"/>
        <end position="54"/>
    </location>
</feature>
<evidence type="ECO:0000313" key="3">
    <source>
        <dbReference type="Proteomes" id="UP001374535"/>
    </source>
</evidence>
<dbReference type="Proteomes" id="UP001374535">
    <property type="component" value="Chromosome 6"/>
</dbReference>
<proteinExistence type="predicted"/>
<reference evidence="2 3" key="1">
    <citation type="journal article" date="2023" name="Life. Sci Alliance">
        <title>Evolutionary insights into 3D genome organization and epigenetic landscape of Vigna mungo.</title>
        <authorList>
            <person name="Junaid A."/>
            <person name="Singh B."/>
            <person name="Bhatia S."/>
        </authorList>
    </citation>
    <scope>NUCLEOTIDE SEQUENCE [LARGE SCALE GENOMIC DNA]</scope>
    <source>
        <strain evidence="2">Urdbean</strain>
    </source>
</reference>
<feature type="region of interest" description="Disordered" evidence="1">
    <location>
        <begin position="1"/>
        <end position="59"/>
    </location>
</feature>
<accession>A0AAQ3NC72</accession>
<evidence type="ECO:0000313" key="2">
    <source>
        <dbReference type="EMBL" id="WVZ06310.1"/>
    </source>
</evidence>
<name>A0AAQ3NC72_VIGMU</name>
<evidence type="ECO:0000256" key="1">
    <source>
        <dbReference type="SAM" id="MobiDB-lite"/>
    </source>
</evidence>
<gene>
    <name evidence="2" type="ORF">V8G54_019656</name>
</gene>
<protein>
    <submittedName>
        <fullName evidence="2">Uncharacterized protein</fullName>
    </submittedName>
</protein>
<sequence length="171" mass="18755">MVQRLPVSDLLLPATPASLPSSPSKPSSSPTTSPPTSPSTTPPSPTPTSSPPSPSRVHGVQSFLALSPRRQLHGLLLELRCVLLRLPPQRSRFAPPLLLRSSTVTVLRFFNLREREKRTFGCRFASFSREKCSQNLDNGGRTFNSSAMSGCGKTFDNLRQPWQQSSGDRKL</sequence>
<dbReference type="AlphaFoldDB" id="A0AAQ3NC72"/>
<feature type="compositionally biased region" description="Low complexity" evidence="1">
    <location>
        <begin position="10"/>
        <end position="31"/>
    </location>
</feature>
<keyword evidence="3" id="KW-1185">Reference proteome</keyword>
<dbReference type="EMBL" id="CP144695">
    <property type="protein sequence ID" value="WVZ06310.1"/>
    <property type="molecule type" value="Genomic_DNA"/>
</dbReference>